<keyword evidence="2" id="KW-1185">Reference proteome</keyword>
<sequence>MFFSLLVFHSFYLKGQTSGIPYADPVSSGLGGITSVLSSPWSAFNNPAGLTSIEETTATVAYKTIIGFAPFNTISGSASFPNQLGVAALSITKFGDDVFSNQVIGLSFAKKMGIMSLGLKINLAQYQIQDFGQNSVFMVDVGGIAELSPTVNFGIFINNLSQSSFIWDSNENIPTVIRMAFDYHPTDQLNLFLEGEKDIGLAPDLKFGIAYEFIDNIQLRSGVSSLTNRRSFGASLALEVFAIDYSYQSNIDIRGTHSFGITYSFK</sequence>
<gene>
    <name evidence="1" type="ORF">BFP71_10455</name>
</gene>
<name>A0A1E5SLM3_9BACT</name>
<comment type="caution">
    <text evidence="1">The sequence shown here is derived from an EMBL/GenBank/DDBJ whole genome shotgun (WGS) entry which is preliminary data.</text>
</comment>
<dbReference type="AlphaFoldDB" id="A0A1E5SLM3"/>
<evidence type="ECO:0000313" key="2">
    <source>
        <dbReference type="Proteomes" id="UP000095552"/>
    </source>
</evidence>
<dbReference type="Proteomes" id="UP000095552">
    <property type="component" value="Unassembled WGS sequence"/>
</dbReference>
<evidence type="ECO:0008006" key="3">
    <source>
        <dbReference type="Google" id="ProtNLM"/>
    </source>
</evidence>
<evidence type="ECO:0000313" key="1">
    <source>
        <dbReference type="EMBL" id="OEJ99956.1"/>
    </source>
</evidence>
<dbReference type="STRING" id="1563681.BFP71_10455"/>
<accession>A0A1E5SLM3</accession>
<proteinExistence type="predicted"/>
<organism evidence="1 2">
    <name type="scientific">Roseivirga misakiensis</name>
    <dbReference type="NCBI Taxonomy" id="1563681"/>
    <lineage>
        <taxon>Bacteria</taxon>
        <taxon>Pseudomonadati</taxon>
        <taxon>Bacteroidota</taxon>
        <taxon>Cytophagia</taxon>
        <taxon>Cytophagales</taxon>
        <taxon>Roseivirgaceae</taxon>
        <taxon>Roseivirga</taxon>
    </lineage>
</organism>
<reference evidence="1 2" key="1">
    <citation type="submission" date="2016-08" db="EMBL/GenBank/DDBJ databases">
        <title>Draft genome of Fabibacter sp. strain SK-8.</title>
        <authorList>
            <person name="Wong S.-K."/>
            <person name="Hamasaki K."/>
            <person name="Yoshizawa S."/>
        </authorList>
    </citation>
    <scope>NUCLEOTIDE SEQUENCE [LARGE SCALE GENOMIC DNA]</scope>
    <source>
        <strain evidence="1 2">SK-8</strain>
    </source>
</reference>
<protein>
    <recommendedName>
        <fullName evidence="3">PorV/PorQ family protein</fullName>
    </recommendedName>
</protein>
<dbReference type="EMBL" id="MDGQ01000005">
    <property type="protein sequence ID" value="OEJ99956.1"/>
    <property type="molecule type" value="Genomic_DNA"/>
</dbReference>